<feature type="region of interest" description="Disordered" evidence="8">
    <location>
        <begin position="1"/>
        <end position="55"/>
    </location>
</feature>
<keyword evidence="10" id="KW-1185">Reference proteome</keyword>
<accession>A0AAW0JX10</accession>
<dbReference type="InterPro" id="IPR027417">
    <property type="entry name" value="P-loop_NTPase"/>
</dbReference>
<evidence type="ECO:0000256" key="6">
    <source>
        <dbReference type="ARBA" id="ARBA00023136"/>
    </source>
</evidence>
<dbReference type="AlphaFoldDB" id="A0AAW0JX10"/>
<keyword evidence="3" id="KW-0813">Transport</keyword>
<dbReference type="GO" id="GO:0030659">
    <property type="term" value="C:cytoplasmic vesicle membrane"/>
    <property type="evidence" value="ECO:0007669"/>
    <property type="project" value="UniProtKB-SubCell"/>
</dbReference>
<evidence type="ECO:0000256" key="4">
    <source>
        <dbReference type="ARBA" id="ARBA00022927"/>
    </source>
</evidence>
<evidence type="ECO:0000313" key="10">
    <source>
        <dbReference type="Proteomes" id="UP001488838"/>
    </source>
</evidence>
<gene>
    <name evidence="9" type="ORF">U0070_024631</name>
</gene>
<keyword evidence="4" id="KW-0653">Protein transport</keyword>
<comment type="similarity">
    <text evidence="2">Belongs to the sorting nexin family.</text>
</comment>
<sequence>MEKRQTLGEKEQEEGRLHRFPEEEPRQHWDGHHWSQKLGNLTDGQTSESSFEDYNTPTKDDKIPILSDHGKSLLSPTYALGIIDKCTYKKPTPNHDIIGVIETSSGKTTALIPLLAWVTTLPRTAKSQTRALIILASTCGLAQQTEEEETIKEDQGFGFHVDWEVVITTPGCLIDECIEEKKRSYVRVRKEGKLLPILEHGFILPPSFSSTGDSDMLAESLEKVECCACTLHDGKGQDQQEFVRPQGQSQGLAGHGRIQDAPKVIYYVKAKNMGNYIHYIDYMEQATKSGVAIIRAQLGSVHWGNFLKSLSSCLPELVSHPDTQHRRCTPPRSSGSMIPEQGVEFKIRVTPSSLQGTAGRMRDRLASGREPATELKKAKAEHRNVFKIEVLMNGRKHFVEKRYSEFHALHKKSAPHLSPFRYSMSVCLRFQTFLRSH</sequence>
<dbReference type="Proteomes" id="UP001488838">
    <property type="component" value="Unassembled WGS sequence"/>
</dbReference>
<evidence type="ECO:0000256" key="3">
    <source>
        <dbReference type="ARBA" id="ARBA00022448"/>
    </source>
</evidence>
<evidence type="ECO:0000313" key="9">
    <source>
        <dbReference type="EMBL" id="KAK7831343.1"/>
    </source>
</evidence>
<evidence type="ECO:0000256" key="2">
    <source>
        <dbReference type="ARBA" id="ARBA00010883"/>
    </source>
</evidence>
<keyword evidence="6" id="KW-0472">Membrane</keyword>
<evidence type="ECO:0008006" key="11">
    <source>
        <dbReference type="Google" id="ProtNLM"/>
    </source>
</evidence>
<dbReference type="GO" id="GO:0015031">
    <property type="term" value="P:protein transport"/>
    <property type="evidence" value="ECO:0007669"/>
    <property type="project" value="UniProtKB-KW"/>
</dbReference>
<dbReference type="Gene3D" id="3.30.1520.10">
    <property type="entry name" value="Phox-like domain"/>
    <property type="match status" value="1"/>
</dbReference>
<keyword evidence="7" id="KW-0968">Cytoplasmic vesicle</keyword>
<comment type="caution">
    <text evidence="9">The sequence shown here is derived from an EMBL/GenBank/DDBJ whole genome shotgun (WGS) entry which is preliminary data.</text>
</comment>
<proteinExistence type="inferred from homology"/>
<reference evidence="9 10" key="1">
    <citation type="journal article" date="2023" name="bioRxiv">
        <title>Conserved and derived expression patterns and positive selection on dental genes reveal complex evolutionary context of ever-growing rodent molars.</title>
        <authorList>
            <person name="Calamari Z.T."/>
            <person name="Song A."/>
            <person name="Cohen E."/>
            <person name="Akter M."/>
            <person name="Roy R.D."/>
            <person name="Hallikas O."/>
            <person name="Christensen M.M."/>
            <person name="Li P."/>
            <person name="Marangoni P."/>
            <person name="Jernvall J."/>
            <person name="Klein O.D."/>
        </authorList>
    </citation>
    <scope>NUCLEOTIDE SEQUENCE [LARGE SCALE GENOMIC DNA]</scope>
    <source>
        <strain evidence="9">V071</strain>
    </source>
</reference>
<protein>
    <recommendedName>
        <fullName evidence="11">PX domain-containing protein</fullName>
    </recommendedName>
</protein>
<dbReference type="SUPFAM" id="SSF64268">
    <property type="entry name" value="PX domain"/>
    <property type="match status" value="1"/>
</dbReference>
<dbReference type="Gene3D" id="3.40.50.300">
    <property type="entry name" value="P-loop containing nucleotide triphosphate hydrolases"/>
    <property type="match status" value="1"/>
</dbReference>
<evidence type="ECO:0000256" key="5">
    <source>
        <dbReference type="ARBA" id="ARBA00023121"/>
    </source>
</evidence>
<keyword evidence="5" id="KW-0446">Lipid-binding</keyword>
<name>A0AAW0JX10_MYOGA</name>
<dbReference type="GO" id="GO:1901981">
    <property type="term" value="F:phosphatidylinositol phosphate binding"/>
    <property type="evidence" value="ECO:0007669"/>
    <property type="project" value="TreeGrafter"/>
</dbReference>
<feature type="compositionally biased region" description="Basic and acidic residues" evidence="8">
    <location>
        <begin position="1"/>
        <end position="33"/>
    </location>
</feature>
<dbReference type="SUPFAM" id="SSF52540">
    <property type="entry name" value="P-loop containing nucleoside triphosphate hydrolases"/>
    <property type="match status" value="1"/>
</dbReference>
<evidence type="ECO:0000256" key="7">
    <source>
        <dbReference type="ARBA" id="ARBA00023329"/>
    </source>
</evidence>
<feature type="compositionally biased region" description="Polar residues" evidence="8">
    <location>
        <begin position="37"/>
        <end position="55"/>
    </location>
</feature>
<organism evidence="9 10">
    <name type="scientific">Myodes glareolus</name>
    <name type="common">Bank vole</name>
    <name type="synonym">Clethrionomys glareolus</name>
    <dbReference type="NCBI Taxonomy" id="447135"/>
    <lineage>
        <taxon>Eukaryota</taxon>
        <taxon>Metazoa</taxon>
        <taxon>Chordata</taxon>
        <taxon>Craniata</taxon>
        <taxon>Vertebrata</taxon>
        <taxon>Euteleostomi</taxon>
        <taxon>Mammalia</taxon>
        <taxon>Eutheria</taxon>
        <taxon>Euarchontoglires</taxon>
        <taxon>Glires</taxon>
        <taxon>Rodentia</taxon>
        <taxon>Myomorpha</taxon>
        <taxon>Muroidea</taxon>
        <taxon>Cricetidae</taxon>
        <taxon>Arvicolinae</taxon>
        <taxon>Myodes</taxon>
    </lineage>
</organism>
<dbReference type="InterPro" id="IPR036871">
    <property type="entry name" value="PX_dom_sf"/>
</dbReference>
<comment type="subcellular location">
    <subcellularLocation>
        <location evidence="1">Cytoplasmic vesicle membrane</location>
        <topology evidence="1">Peripheral membrane protein</topology>
        <orientation evidence="1">Cytoplasmic side</orientation>
    </subcellularLocation>
</comment>
<dbReference type="InterPro" id="IPR052467">
    <property type="entry name" value="Sorting_nexin_PX-domain"/>
</dbReference>
<dbReference type="EMBL" id="JBBHLL010000014">
    <property type="protein sequence ID" value="KAK7831343.1"/>
    <property type="molecule type" value="Genomic_DNA"/>
</dbReference>
<dbReference type="PANTHER" id="PTHR15813">
    <property type="entry name" value="SORTING NEXIN-22 AND 24"/>
    <property type="match status" value="1"/>
</dbReference>
<evidence type="ECO:0000256" key="1">
    <source>
        <dbReference type="ARBA" id="ARBA00004180"/>
    </source>
</evidence>
<evidence type="ECO:0000256" key="8">
    <source>
        <dbReference type="SAM" id="MobiDB-lite"/>
    </source>
</evidence>
<dbReference type="PANTHER" id="PTHR15813:SF9">
    <property type="entry name" value="PX DOMAIN-CONTAINING PROTEIN"/>
    <property type="match status" value="1"/>
</dbReference>